<dbReference type="InterPro" id="IPR052728">
    <property type="entry name" value="O2_lipid_transport_reg"/>
</dbReference>
<feature type="signal peptide" evidence="2">
    <location>
        <begin position="1"/>
        <end position="16"/>
    </location>
</feature>
<evidence type="ECO:0000259" key="3">
    <source>
        <dbReference type="Pfam" id="PF01757"/>
    </source>
</evidence>
<feature type="transmembrane region" description="Helical" evidence="1">
    <location>
        <begin position="297"/>
        <end position="314"/>
    </location>
</feature>
<dbReference type="Proteomes" id="UP000187209">
    <property type="component" value="Unassembled WGS sequence"/>
</dbReference>
<feature type="transmembrane region" description="Helical" evidence="1">
    <location>
        <begin position="439"/>
        <end position="458"/>
    </location>
</feature>
<feature type="domain" description="Acyltransferase 3" evidence="3">
    <location>
        <begin position="208"/>
        <end position="588"/>
    </location>
</feature>
<evidence type="ECO:0000256" key="2">
    <source>
        <dbReference type="SAM" id="SignalP"/>
    </source>
</evidence>
<feature type="transmembrane region" description="Helical" evidence="1">
    <location>
        <begin position="390"/>
        <end position="409"/>
    </location>
</feature>
<dbReference type="OrthoDB" id="295273at2759"/>
<dbReference type="Pfam" id="PF01757">
    <property type="entry name" value="Acyl_transf_3"/>
    <property type="match status" value="1"/>
</dbReference>
<feature type="transmembrane region" description="Helical" evidence="1">
    <location>
        <begin position="600"/>
        <end position="618"/>
    </location>
</feature>
<feature type="transmembrane region" description="Helical" evidence="1">
    <location>
        <begin position="479"/>
        <end position="502"/>
    </location>
</feature>
<organism evidence="4 5">
    <name type="scientific">Stentor coeruleus</name>
    <dbReference type="NCBI Taxonomy" id="5963"/>
    <lineage>
        <taxon>Eukaryota</taxon>
        <taxon>Sar</taxon>
        <taxon>Alveolata</taxon>
        <taxon>Ciliophora</taxon>
        <taxon>Postciliodesmatophora</taxon>
        <taxon>Heterotrichea</taxon>
        <taxon>Heterotrichida</taxon>
        <taxon>Stentoridae</taxon>
        <taxon>Stentor</taxon>
    </lineage>
</organism>
<dbReference type="GO" id="GO:0016747">
    <property type="term" value="F:acyltransferase activity, transferring groups other than amino-acyl groups"/>
    <property type="evidence" value="ECO:0007669"/>
    <property type="project" value="InterPro"/>
</dbReference>
<name>A0A1R2CQ56_9CILI</name>
<protein>
    <recommendedName>
        <fullName evidence="3">Acyltransferase 3 domain-containing protein</fullName>
    </recommendedName>
</protein>
<dbReference type="PANTHER" id="PTHR11161:SF0">
    <property type="entry name" value="O-ACYLTRANSFERASE LIKE PROTEIN"/>
    <property type="match status" value="1"/>
</dbReference>
<feature type="transmembrane region" description="Helical" evidence="1">
    <location>
        <begin position="522"/>
        <end position="548"/>
    </location>
</feature>
<comment type="caution">
    <text evidence="4">The sequence shown here is derived from an EMBL/GenBank/DDBJ whole genome shotgun (WGS) entry which is preliminary data.</text>
</comment>
<dbReference type="PANTHER" id="PTHR11161">
    <property type="entry name" value="O-ACYLTRANSFERASE"/>
    <property type="match status" value="1"/>
</dbReference>
<keyword evidence="1" id="KW-0472">Membrane</keyword>
<feature type="transmembrane region" description="Helical" evidence="1">
    <location>
        <begin position="560"/>
        <end position="580"/>
    </location>
</feature>
<proteinExistence type="predicted"/>
<gene>
    <name evidence="4" type="ORF">SteCoe_6396</name>
</gene>
<evidence type="ECO:0000313" key="4">
    <source>
        <dbReference type="EMBL" id="OMJ91132.1"/>
    </source>
</evidence>
<evidence type="ECO:0000313" key="5">
    <source>
        <dbReference type="Proteomes" id="UP000187209"/>
    </source>
</evidence>
<evidence type="ECO:0000256" key="1">
    <source>
        <dbReference type="SAM" id="Phobius"/>
    </source>
</evidence>
<feature type="transmembrane region" description="Helical" evidence="1">
    <location>
        <begin position="148"/>
        <end position="172"/>
    </location>
</feature>
<feature type="transmembrane region" description="Helical" evidence="1">
    <location>
        <begin position="250"/>
        <end position="276"/>
    </location>
</feature>
<dbReference type="InterPro" id="IPR002656">
    <property type="entry name" value="Acyl_transf_3_dom"/>
</dbReference>
<keyword evidence="2" id="KW-0732">Signal</keyword>
<dbReference type="AlphaFoldDB" id="A0A1R2CQ56"/>
<reference evidence="4 5" key="1">
    <citation type="submission" date="2016-11" db="EMBL/GenBank/DDBJ databases">
        <title>The macronuclear genome of Stentor coeruleus: a giant cell with tiny introns.</title>
        <authorList>
            <person name="Slabodnick M."/>
            <person name="Ruby J.G."/>
            <person name="Reiff S.B."/>
            <person name="Swart E.C."/>
            <person name="Gosai S."/>
            <person name="Prabakaran S."/>
            <person name="Witkowska E."/>
            <person name="Larue G.E."/>
            <person name="Fisher S."/>
            <person name="Freeman R.M."/>
            <person name="Gunawardena J."/>
            <person name="Chu W."/>
            <person name="Stover N.A."/>
            <person name="Gregory B.D."/>
            <person name="Nowacki M."/>
            <person name="Derisi J."/>
            <person name="Roy S.W."/>
            <person name="Marshall W.F."/>
            <person name="Sood P."/>
        </authorList>
    </citation>
    <scope>NUCLEOTIDE SEQUENCE [LARGE SCALE GENOMIC DNA]</scope>
    <source>
        <strain evidence="4">WM001</strain>
    </source>
</reference>
<accession>A0A1R2CQ56</accession>
<keyword evidence="5" id="KW-1185">Reference proteome</keyword>
<sequence>MLYILIVLLNFLCTKGKVEECANEIKGLLDAIIAPPFTTNYTFMFTYSGIALNELGNYDDCNKLDYARYVIFYFSKAPVSLQSLCGPKICTKEDYQIIFSNGSYFLNNPLPIYTLSKAQSNKQFPATTTIVFPYDYQKDNYRTYTTGAIIMISISVTLSFISFLGTIYDIIYPKNSSVISNIIKCFSLLANGRKLLISRRKKDPLDILNGIRVLSLGWVLLGHTVLATSSYGPLNNLYTLPETIAGSDYIIIYAGVYAVDTFFWVSGFLFTFLALMEIDKTYEFTYKKIFMAYIHRILRITPTYMFCLFFFWALQKYLGNGPLYTEIDKLYNPDCEEYWYANLLYYNNFVPDWKSSFCFGASWYLAADMQLFVFVPLILWLYVRVKKIIGWVYVGIMCCSCCIASGIVAKHYNLNVSFWTTSQGDDYLNYYYYKPYSRLAPYSLGFACGLIVFTIRKYENKGTTYDKLAFLIGNAMKNIFIRSISMFIGLILINLLIFSQYSTYKHPGANQDYTHWSKTENYVFIALERFTYGLGISLIFLPLLLGYFKPIIWFLSFPPFSFFSRLCFVMFLIHFSILEISLCSQKNTMNFNPYTNAKDAIFLFILSSACALPIVLVVEMPLSNLESLIFSNFRNKTKAILEEVERTESQPMKLKIIY</sequence>
<keyword evidence="1" id="KW-0812">Transmembrane</keyword>
<keyword evidence="1" id="KW-1133">Transmembrane helix</keyword>
<feature type="transmembrane region" description="Helical" evidence="1">
    <location>
        <begin position="209"/>
        <end position="230"/>
    </location>
</feature>
<feature type="transmembrane region" description="Helical" evidence="1">
    <location>
        <begin position="361"/>
        <end position="383"/>
    </location>
</feature>
<dbReference type="EMBL" id="MPUH01000088">
    <property type="protein sequence ID" value="OMJ91132.1"/>
    <property type="molecule type" value="Genomic_DNA"/>
</dbReference>
<feature type="chain" id="PRO_5012209968" description="Acyltransferase 3 domain-containing protein" evidence="2">
    <location>
        <begin position="17"/>
        <end position="658"/>
    </location>
</feature>